<evidence type="ECO:0000256" key="4">
    <source>
        <dbReference type="ARBA" id="ARBA00023027"/>
    </source>
</evidence>
<evidence type="ECO:0000259" key="5">
    <source>
        <dbReference type="Pfam" id="PF01494"/>
    </source>
</evidence>
<evidence type="ECO:0000256" key="1">
    <source>
        <dbReference type="ARBA" id="ARBA00022630"/>
    </source>
</evidence>
<gene>
    <name evidence="6" type="ORF">M752DRAFT_139432</name>
</gene>
<keyword evidence="3" id="KW-0560">Oxidoreductase</keyword>
<dbReference type="InterPro" id="IPR036188">
    <property type="entry name" value="FAD/NAD-bd_sf"/>
</dbReference>
<dbReference type="Pfam" id="PF01494">
    <property type="entry name" value="FAD_binding_3"/>
    <property type="match status" value="1"/>
</dbReference>
<dbReference type="Gene3D" id="3.50.50.60">
    <property type="entry name" value="FAD/NAD(P)-binding domain"/>
    <property type="match status" value="1"/>
</dbReference>
<name>A0A370PQF4_ASPPH</name>
<dbReference type="PANTHER" id="PTHR43476">
    <property type="entry name" value="3-(3-HYDROXY-PHENYL)PROPIONATE/3-HYDROXYCINNAMIC ACID HYDROXYLASE"/>
    <property type="match status" value="1"/>
</dbReference>
<proteinExistence type="predicted"/>
<organism evidence="6 7">
    <name type="scientific">Aspergillus phoenicis ATCC 13157</name>
    <dbReference type="NCBI Taxonomy" id="1353007"/>
    <lineage>
        <taxon>Eukaryota</taxon>
        <taxon>Fungi</taxon>
        <taxon>Dikarya</taxon>
        <taxon>Ascomycota</taxon>
        <taxon>Pezizomycotina</taxon>
        <taxon>Eurotiomycetes</taxon>
        <taxon>Eurotiomycetidae</taxon>
        <taxon>Eurotiales</taxon>
        <taxon>Aspergillaceae</taxon>
        <taxon>Aspergillus</taxon>
    </lineage>
</organism>
<reference evidence="6 7" key="1">
    <citation type="submission" date="2018-07" db="EMBL/GenBank/DDBJ databases">
        <title>Section-level genome sequencing of Aspergillus section Nigri to investigate inter- and intra-species variation.</title>
        <authorList>
            <consortium name="DOE Joint Genome Institute"/>
            <person name="Vesth T.C."/>
            <person name="Nybo J.L."/>
            <person name="Theobald S."/>
            <person name="Frisvad J.C."/>
            <person name="Larsen T.O."/>
            <person name="Nielsen K.F."/>
            <person name="Hoof J.B."/>
            <person name="Brandl J."/>
            <person name="Salamov A."/>
            <person name="Riley R."/>
            <person name="Gladden J.M."/>
            <person name="Phatale P."/>
            <person name="Nielsen M.T."/>
            <person name="Lyhne E.K."/>
            <person name="Kogle M.E."/>
            <person name="Strasser K."/>
            <person name="McDonnell E."/>
            <person name="Barry K."/>
            <person name="Clum A."/>
            <person name="Chen C."/>
            <person name="Nolan M."/>
            <person name="Sandor L."/>
            <person name="Kuo A."/>
            <person name="Lipzen A."/>
            <person name="Hainaut M."/>
            <person name="Drula E."/>
            <person name="Tsang A."/>
            <person name="Magnuson J.K."/>
            <person name="Henrissat B."/>
            <person name="Wiebenga A."/>
            <person name="Simmons B.A."/>
            <person name="Makela M.R."/>
            <person name="De vries R.P."/>
            <person name="Grigoriev I.V."/>
            <person name="Mortensen U.H."/>
            <person name="Baker S.E."/>
            <person name="Andersen M.R."/>
        </authorList>
    </citation>
    <scope>NUCLEOTIDE SEQUENCE [LARGE SCALE GENOMIC DNA]</scope>
    <source>
        <strain evidence="6 7">ATCC 13157</strain>
    </source>
</reference>
<dbReference type="InterPro" id="IPR050631">
    <property type="entry name" value="PheA/TfdB_FAD_monoxygenase"/>
</dbReference>
<keyword evidence="2" id="KW-0274">FAD</keyword>
<keyword evidence="4" id="KW-0520">NAD</keyword>
<dbReference type="InterPro" id="IPR002938">
    <property type="entry name" value="FAD-bd"/>
</dbReference>
<evidence type="ECO:0000256" key="2">
    <source>
        <dbReference type="ARBA" id="ARBA00022827"/>
    </source>
</evidence>
<evidence type="ECO:0000313" key="7">
    <source>
        <dbReference type="Proteomes" id="UP000254937"/>
    </source>
</evidence>
<accession>A0A370PQF4</accession>
<dbReference type="PANTHER" id="PTHR43476:SF4">
    <property type="entry name" value="BLR0106 PROTEIN"/>
    <property type="match status" value="1"/>
</dbReference>
<feature type="domain" description="FAD-binding" evidence="5">
    <location>
        <begin position="13"/>
        <end position="370"/>
    </location>
</feature>
<dbReference type="Proteomes" id="UP000254937">
    <property type="component" value="Unassembled WGS sequence"/>
</dbReference>
<evidence type="ECO:0000256" key="3">
    <source>
        <dbReference type="ARBA" id="ARBA00023002"/>
    </source>
</evidence>
<protein>
    <submittedName>
        <fullName evidence="6">FAD/NAD(P)-binding domain-containing protein</fullName>
    </submittedName>
</protein>
<dbReference type="PRINTS" id="PR00420">
    <property type="entry name" value="RNGMNOXGNASE"/>
</dbReference>
<dbReference type="GO" id="GO:0016491">
    <property type="term" value="F:oxidoreductase activity"/>
    <property type="evidence" value="ECO:0007669"/>
    <property type="project" value="UniProtKB-KW"/>
</dbReference>
<dbReference type="GO" id="GO:0071949">
    <property type="term" value="F:FAD binding"/>
    <property type="evidence" value="ECO:0007669"/>
    <property type="project" value="InterPro"/>
</dbReference>
<evidence type="ECO:0000313" key="6">
    <source>
        <dbReference type="EMBL" id="RDK44391.1"/>
    </source>
</evidence>
<sequence length="430" mass="46634">MTVNGPTTAFQGVVVVGAGPVGLLIALRLAQAGIRVQVLEKNPDLSDAPRASGYFGGALLALKKAGILDKALSLGFAGRGIAWRKPLADDGLGNKRMGDILAHLSFPRDSTTLDGTDAILYLRQSVLSELIFNEALRSGLVEVHFNMELVGLENQPDSVVVTARGSDGTTRLFRGSFLVGADGGKSAVRKHLGIPFKGHTWPEKLVAIDVLTEGAAPDPQFPTSMIIHPIHFGVITPLEKPQEGEKTLFRCAVALDPKDTRSDEELLSEDSLSSLLGEMMPGPRPLPARVVRSSPYRIHQLCASTFHRGRCILAGDAAHLNNPVGALGLTTGILDAEAAADALELIINEGKQLEALRIYSHARQKAFQTFVNPVSTANKLRIANDPEAATEDWFLRAMLDPTPETIEEFTNPFFGIWRTNMREEMRRRQL</sequence>
<dbReference type="SUPFAM" id="SSF51905">
    <property type="entry name" value="FAD/NAD(P)-binding domain"/>
    <property type="match status" value="1"/>
</dbReference>
<dbReference type="EMBL" id="KZ851849">
    <property type="protein sequence ID" value="RDK44391.1"/>
    <property type="molecule type" value="Genomic_DNA"/>
</dbReference>
<keyword evidence="7" id="KW-1185">Reference proteome</keyword>
<dbReference type="AlphaFoldDB" id="A0A370PQF4"/>
<dbReference type="Gene3D" id="3.30.9.10">
    <property type="entry name" value="D-Amino Acid Oxidase, subunit A, domain 2"/>
    <property type="match status" value="1"/>
</dbReference>
<keyword evidence="1" id="KW-0285">Flavoprotein</keyword>